<dbReference type="GO" id="GO:0015936">
    <property type="term" value="P:coenzyme A metabolic process"/>
    <property type="evidence" value="ECO:0007669"/>
    <property type="project" value="InterPro"/>
</dbReference>
<keyword evidence="3" id="KW-0256">Endoplasmic reticulum</keyword>
<dbReference type="OrthoDB" id="310654at2759"/>
<dbReference type="SUPFAM" id="SSF55035">
    <property type="entry name" value="NAD-binding domain of HMG-CoA reductase"/>
    <property type="match status" value="1"/>
</dbReference>
<dbReference type="GO" id="GO:0004420">
    <property type="term" value="F:hydroxymethylglutaryl-CoA reductase (NADPH) activity"/>
    <property type="evidence" value="ECO:0007669"/>
    <property type="project" value="InterPro"/>
</dbReference>
<dbReference type="Proteomes" id="UP000789572">
    <property type="component" value="Unassembled WGS sequence"/>
</dbReference>
<dbReference type="EMBL" id="CAJVPJ010000290">
    <property type="protein sequence ID" value="CAG8507041.1"/>
    <property type="molecule type" value="Genomic_DNA"/>
</dbReference>
<keyword evidence="2 3" id="KW-0560">Oxidoreductase</keyword>
<comment type="similarity">
    <text evidence="1 3">Belongs to the HMG-CoA reductase family.</text>
</comment>
<reference evidence="4" key="1">
    <citation type="submission" date="2021-06" db="EMBL/GenBank/DDBJ databases">
        <authorList>
            <person name="Kallberg Y."/>
            <person name="Tangrot J."/>
            <person name="Rosling A."/>
        </authorList>
    </citation>
    <scope>NUCLEOTIDE SEQUENCE</scope>
    <source>
        <strain evidence="4">IA702</strain>
    </source>
</reference>
<evidence type="ECO:0000256" key="1">
    <source>
        <dbReference type="ARBA" id="ARBA00007661"/>
    </source>
</evidence>
<dbReference type="InterPro" id="IPR023076">
    <property type="entry name" value="HMG_CoA_Rdtase_CS"/>
</dbReference>
<name>A0A9N8ZT23_9GLOM</name>
<dbReference type="Gene3D" id="1.10.8.660">
    <property type="match status" value="1"/>
</dbReference>
<evidence type="ECO:0000313" key="4">
    <source>
        <dbReference type="EMBL" id="CAG8507041.1"/>
    </source>
</evidence>
<dbReference type="Gene3D" id="3.90.770.10">
    <property type="entry name" value="3-hydroxy-3-methylglutaryl-coenzyme A Reductase, Chain A, domain 2"/>
    <property type="match status" value="1"/>
</dbReference>
<comment type="subcellular location">
    <subcellularLocation>
        <location evidence="3">Endoplasmic reticulum membrane</location>
        <topology evidence="3">Multi-pass membrane protein</topology>
    </subcellularLocation>
</comment>
<dbReference type="PANTHER" id="PTHR10572">
    <property type="entry name" value="3-HYDROXY-3-METHYLGLUTARYL-COENZYME A REDUCTASE"/>
    <property type="match status" value="1"/>
</dbReference>
<dbReference type="CDD" id="cd00644">
    <property type="entry name" value="HMG-CoA_reductase_classII"/>
    <property type="match status" value="1"/>
</dbReference>
<evidence type="ECO:0000256" key="3">
    <source>
        <dbReference type="RuleBase" id="RU361219"/>
    </source>
</evidence>
<evidence type="ECO:0000256" key="2">
    <source>
        <dbReference type="ARBA" id="ARBA00023002"/>
    </source>
</evidence>
<dbReference type="PROSITE" id="PS50065">
    <property type="entry name" value="HMG_COA_REDUCTASE_4"/>
    <property type="match status" value="1"/>
</dbReference>
<gene>
    <name evidence="4" type="ORF">POCULU_LOCUS2871</name>
</gene>
<organism evidence="4 5">
    <name type="scientific">Paraglomus occultum</name>
    <dbReference type="NCBI Taxonomy" id="144539"/>
    <lineage>
        <taxon>Eukaryota</taxon>
        <taxon>Fungi</taxon>
        <taxon>Fungi incertae sedis</taxon>
        <taxon>Mucoromycota</taxon>
        <taxon>Glomeromycotina</taxon>
        <taxon>Glomeromycetes</taxon>
        <taxon>Paraglomerales</taxon>
        <taxon>Paraglomeraceae</taxon>
        <taxon>Paraglomus</taxon>
    </lineage>
</organism>
<dbReference type="AlphaFoldDB" id="A0A9N8ZT23"/>
<dbReference type="GO" id="GO:0005789">
    <property type="term" value="C:endoplasmic reticulum membrane"/>
    <property type="evidence" value="ECO:0007669"/>
    <property type="project" value="UniProtKB-SubCell"/>
</dbReference>
<dbReference type="InterPro" id="IPR009029">
    <property type="entry name" value="HMG_CoA_Rdtase_sub-bd_dom_sf"/>
</dbReference>
<dbReference type="PANTHER" id="PTHR10572:SF24">
    <property type="entry name" value="3-HYDROXY-3-METHYLGLUTARYL-COENZYME A REDUCTASE"/>
    <property type="match status" value="1"/>
</dbReference>
<dbReference type="InterPro" id="IPR009023">
    <property type="entry name" value="HMG_CoA_Rdtase_NAD(P)-bd_sf"/>
</dbReference>
<dbReference type="SUPFAM" id="SSF56542">
    <property type="entry name" value="Substrate-binding domain of HMG-CoA reductase"/>
    <property type="match status" value="1"/>
</dbReference>
<comment type="caution">
    <text evidence="4">The sequence shown here is derived from an EMBL/GenBank/DDBJ whole genome shotgun (WGS) entry which is preliminary data.</text>
</comment>
<dbReference type="InterPro" id="IPR004553">
    <property type="entry name" value="HMG_CoA_Rdtase_bac-typ"/>
</dbReference>
<dbReference type="Pfam" id="PF00368">
    <property type="entry name" value="HMG-CoA_red"/>
    <property type="match status" value="1"/>
</dbReference>
<dbReference type="PROSITE" id="PS01192">
    <property type="entry name" value="HMG_COA_REDUCTASE_3"/>
    <property type="match status" value="1"/>
</dbReference>
<evidence type="ECO:0000313" key="5">
    <source>
        <dbReference type="Proteomes" id="UP000789572"/>
    </source>
</evidence>
<accession>A0A9N8ZT23</accession>
<proteinExistence type="inferred from homology"/>
<dbReference type="InterPro" id="IPR023074">
    <property type="entry name" value="HMG_CoA_Rdtase_cat_sf"/>
</dbReference>
<keyword evidence="5" id="KW-1185">Reference proteome</keyword>
<sequence length="552" mass="60164">MKSRTLPCSVSYGNRAPRITDSRSWASGFYKRTLRERQNILIQAFPEVFGRNSLETKSLDMNSLSVYTTPDTSFCRSPIELLEEKLTKLSTPDFPIRGLSEEIADNMVENCVGTIGLPVGLALNFVINDKPIVIPMAIEEPSVIAAASGAAKTIKKFTAVAPEKNMITSQIAVTNIPESKMDDAITNIQTHKHSIISLANTFVPNMIKRGGGVRNITTRRIRRKRNPHPRHVELCQENFTEWLIVHVQIDVCDAMGANCANAVAEGIAPKIEEITGGKVGLRIVSNFSTERIVKASFRIPVSSLGYKTHTGRSVALGIVQAYEMAQIDPYRATTHNKGIMNGIDAVALATGQDWRAIEAGAHAWAACRNEIERYEPLTTYWIEKEERIEENGQIDDAGLYLCGEINVPICVGTAGGVLATNPVYKYNLGLMGNPNSSELAMAMACVGLAQNFAALRALTTEGIQQGHMKLHAKNIVIAAGCPSSAITTVTDKMVDTGRISFAAAKDLIETTAKKGMEVIKNGEKNFGEITASLECSPSVLVTLWRTEINNKV</sequence>
<protein>
    <recommendedName>
        <fullName evidence="3">3-hydroxy-3-methylglutaryl coenzyme A reductase</fullName>
        <shortName evidence="3">HMG-CoA reductase</shortName>
    </recommendedName>
</protein>
<dbReference type="NCBIfam" id="TIGR00532">
    <property type="entry name" value="HMG_CoA_R_NAD"/>
    <property type="match status" value="1"/>
</dbReference>
<dbReference type="InterPro" id="IPR002202">
    <property type="entry name" value="HMG_CoA_Rdtase"/>
</dbReference>